<evidence type="ECO:0000256" key="2">
    <source>
        <dbReference type="ARBA" id="ARBA00004922"/>
    </source>
</evidence>
<dbReference type="GO" id="GO:0000033">
    <property type="term" value="F:alpha-1,3-mannosyltransferase activity"/>
    <property type="evidence" value="ECO:0007669"/>
    <property type="project" value="TreeGrafter"/>
</dbReference>
<dbReference type="Pfam" id="PF11051">
    <property type="entry name" value="Mannosyl_trans3"/>
    <property type="match status" value="1"/>
</dbReference>
<dbReference type="InterPro" id="IPR029044">
    <property type="entry name" value="Nucleotide-diphossugar_trans"/>
</dbReference>
<keyword evidence="6 13" id="KW-0812">Transmembrane</keyword>
<dbReference type="PANTHER" id="PTHR31392">
    <property type="entry name" value="ALPHA-1,3-MANNOSYLTRANSFERASE MNN1-RELATED"/>
    <property type="match status" value="1"/>
</dbReference>
<protein>
    <recommendedName>
        <fullName evidence="16">Alpha-1,3-mannosyltransferase</fullName>
    </recommendedName>
</protein>
<dbReference type="RefSeq" id="XP_049178743.1">
    <property type="nucleotide sequence ID" value="XM_049325668.1"/>
</dbReference>
<evidence type="ECO:0000313" key="15">
    <source>
        <dbReference type="Proteomes" id="UP001202479"/>
    </source>
</evidence>
<evidence type="ECO:0000256" key="12">
    <source>
        <dbReference type="SAM" id="MobiDB-lite"/>
    </source>
</evidence>
<dbReference type="Gene3D" id="3.90.550.10">
    <property type="entry name" value="Spore Coat Polysaccharide Biosynthesis Protein SpsA, Chain A"/>
    <property type="match status" value="1"/>
</dbReference>
<proteinExistence type="inferred from homology"/>
<evidence type="ECO:0000313" key="14">
    <source>
        <dbReference type="EMBL" id="KAI3402996.2"/>
    </source>
</evidence>
<evidence type="ECO:0000256" key="6">
    <source>
        <dbReference type="ARBA" id="ARBA00022692"/>
    </source>
</evidence>
<gene>
    <name evidence="14" type="ORF">KGF56_004249</name>
</gene>
<name>A0AAI9SU94_9ASCO</name>
<keyword evidence="10 13" id="KW-0472">Membrane</keyword>
<comment type="caution">
    <text evidence="14">The sequence shown here is derived from an EMBL/GenBank/DDBJ whole genome shotgun (WGS) entry which is preliminary data.</text>
</comment>
<keyword evidence="9" id="KW-0333">Golgi apparatus</keyword>
<keyword evidence="4" id="KW-0328">Glycosyltransferase</keyword>
<comment type="similarity">
    <text evidence="3">Belongs to the MNN1/MNT family.</text>
</comment>
<evidence type="ECO:0000256" key="10">
    <source>
        <dbReference type="ARBA" id="ARBA00023136"/>
    </source>
</evidence>
<dbReference type="Proteomes" id="UP001202479">
    <property type="component" value="Unassembled WGS sequence"/>
</dbReference>
<keyword evidence="8 13" id="KW-1133">Transmembrane helix</keyword>
<evidence type="ECO:0000256" key="13">
    <source>
        <dbReference type="SAM" id="Phobius"/>
    </source>
</evidence>
<organism evidence="14 15">
    <name type="scientific">Candida oxycetoniae</name>
    <dbReference type="NCBI Taxonomy" id="497107"/>
    <lineage>
        <taxon>Eukaryota</taxon>
        <taxon>Fungi</taxon>
        <taxon>Dikarya</taxon>
        <taxon>Ascomycota</taxon>
        <taxon>Saccharomycotina</taxon>
        <taxon>Pichiomycetes</taxon>
        <taxon>Debaryomycetaceae</taxon>
        <taxon>Candida/Lodderomyces clade</taxon>
        <taxon>Candida</taxon>
    </lineage>
</organism>
<dbReference type="GO" id="GO:0046354">
    <property type="term" value="P:mannan biosynthetic process"/>
    <property type="evidence" value="ECO:0007669"/>
    <property type="project" value="UniProtKB-ARBA"/>
</dbReference>
<evidence type="ECO:0000256" key="1">
    <source>
        <dbReference type="ARBA" id="ARBA00004323"/>
    </source>
</evidence>
<evidence type="ECO:0000256" key="7">
    <source>
        <dbReference type="ARBA" id="ARBA00022968"/>
    </source>
</evidence>
<feature type="transmembrane region" description="Helical" evidence="13">
    <location>
        <begin position="14"/>
        <end position="32"/>
    </location>
</feature>
<dbReference type="EMBL" id="JAHUZD010000139">
    <property type="protein sequence ID" value="KAI3402996.2"/>
    <property type="molecule type" value="Genomic_DNA"/>
</dbReference>
<accession>A0AAI9SU94</accession>
<evidence type="ECO:0000256" key="11">
    <source>
        <dbReference type="ARBA" id="ARBA00023180"/>
    </source>
</evidence>
<comment type="subcellular location">
    <subcellularLocation>
        <location evidence="1">Golgi apparatus membrane</location>
        <topology evidence="1">Single-pass type II membrane protein</topology>
    </subcellularLocation>
</comment>
<reference evidence="14" key="1">
    <citation type="journal article" date="2022" name="DNA Res.">
        <title>Genome analysis of five recently described species of the CUG-Ser clade uncovers Candida theae as a new hybrid lineage with pathogenic potential in the Candida parapsilosis species complex.</title>
        <authorList>
            <person name="Mixao V."/>
            <person name="Del Olmo V."/>
            <person name="Hegedusova E."/>
            <person name="Saus E."/>
            <person name="Pryszcz L."/>
            <person name="Cillingova A."/>
            <person name="Nosek J."/>
            <person name="Gabaldon T."/>
        </authorList>
    </citation>
    <scope>NUCLEOTIDE SEQUENCE</scope>
    <source>
        <strain evidence="14">CBS 10844</strain>
    </source>
</reference>
<dbReference type="PANTHER" id="PTHR31392:SF1">
    <property type="entry name" value="ALPHA-1,3-MANNOSYLTRANSFERASE MNN1-RELATED"/>
    <property type="match status" value="1"/>
</dbReference>
<keyword evidence="11" id="KW-0325">Glycoprotein</keyword>
<comment type="pathway">
    <text evidence="2">Protein modification; protein glycosylation.</text>
</comment>
<evidence type="ECO:0000256" key="5">
    <source>
        <dbReference type="ARBA" id="ARBA00022679"/>
    </source>
</evidence>
<keyword evidence="5" id="KW-0808">Transferase</keyword>
<evidence type="ECO:0000256" key="8">
    <source>
        <dbReference type="ARBA" id="ARBA00022989"/>
    </source>
</evidence>
<keyword evidence="15" id="KW-1185">Reference proteome</keyword>
<dbReference type="GO" id="GO:0000139">
    <property type="term" value="C:Golgi membrane"/>
    <property type="evidence" value="ECO:0007669"/>
    <property type="project" value="UniProtKB-SubCell"/>
</dbReference>
<evidence type="ECO:0000256" key="3">
    <source>
        <dbReference type="ARBA" id="ARBA00009105"/>
    </source>
</evidence>
<keyword evidence="7" id="KW-0735">Signal-anchor</keyword>
<dbReference type="AlphaFoldDB" id="A0AAI9SU94"/>
<evidence type="ECO:0008006" key="16">
    <source>
        <dbReference type="Google" id="ProtNLM"/>
    </source>
</evidence>
<evidence type="ECO:0000256" key="9">
    <source>
        <dbReference type="ARBA" id="ARBA00023034"/>
    </source>
</evidence>
<dbReference type="GeneID" id="73381864"/>
<sequence length="792" mass="92403">MIEKLSVKRSQQKFFLYSGVVLWLVAINVWLFCTYHSRSRSSYGNDTASDHLSIYDEFGLDYKLGSKSQSGSGSGSGSGSESDPNSENKSFKDDITIKILQKHQSKEKDIRGVDAHASIYDKIFANHDIDSIFGNLNFEQRCDLFFQNLFMHDNNWILKVNERNRLENKNEFKFNDFKRVHLEEYKKEFASANHKNHEDVENTPEFEQFVRTKYDEFWKKTMKYEQKIVDQISIMRVFNKCYITSDNTTQVKRTNEFVNDQHKLMTSLHWASSKKSKVPSFKFTKEENRIHFKSIKHSALEHRVYPWLSFEYPIYERFTSKVSYHPPIMSKYLPDQEEQRTTKPTKHSNELGFFLNKFKNQCNGRGIVLTIGDSHVEDTVKLIHLLRALNNKLPIQIVYYQDISKETKTKIVTAARESIGAFPKSFEKVKEYFPDDYLSNDGGLPKQEVWFVNTYNVIHEDFKDRFKGYANKFLATFFNSFDEFMLIDADTVMMQNPDHFFNLPGYKENGAFFYKDRTTFETRPKSDIVFFKKLGPSIVDSVMFDIPIMTKHTVENDFMRGLYHYQESGLVMLNRKIHFNAILLMFQLNFNEPVNGRIHGDKEIFWLALAINGNENYAFNENYAAAIGKVTPQTERTKPDGTPHQSVELCSPHPGHISDQDNALEWINSGFFYCSKSPIVDFKKEAEQKARLKSLKSAEDFKAFYYSPLRISSAVIPPLDLNVWAVNVEDEPSRGWFMDSRYCKGYMWCAYTSIGGLKSDGESNRKEGRLIHFTEKEEALFAYYGDIWVGLE</sequence>
<feature type="region of interest" description="Disordered" evidence="12">
    <location>
        <begin position="66"/>
        <end position="90"/>
    </location>
</feature>
<dbReference type="SUPFAM" id="SSF53448">
    <property type="entry name" value="Nucleotide-diphospho-sugar transferases"/>
    <property type="match status" value="1"/>
</dbReference>
<dbReference type="InterPro" id="IPR022751">
    <property type="entry name" value="Alpha_mannosyltransferase"/>
</dbReference>
<evidence type="ECO:0000256" key="4">
    <source>
        <dbReference type="ARBA" id="ARBA00022676"/>
    </source>
</evidence>
<dbReference type="GO" id="GO:0006493">
    <property type="term" value="P:protein O-linked glycosylation"/>
    <property type="evidence" value="ECO:0007669"/>
    <property type="project" value="TreeGrafter"/>
</dbReference>